<dbReference type="AlphaFoldDB" id="A0AAV3QDT7"/>
<keyword evidence="1" id="KW-0472">Membrane</keyword>
<feature type="transmembrane region" description="Helical" evidence="1">
    <location>
        <begin position="69"/>
        <end position="91"/>
    </location>
</feature>
<organism evidence="2 3">
    <name type="scientific">Lithospermum erythrorhizon</name>
    <name type="common">Purple gromwell</name>
    <name type="synonym">Lithospermum officinale var. erythrorhizon</name>
    <dbReference type="NCBI Taxonomy" id="34254"/>
    <lineage>
        <taxon>Eukaryota</taxon>
        <taxon>Viridiplantae</taxon>
        <taxon>Streptophyta</taxon>
        <taxon>Embryophyta</taxon>
        <taxon>Tracheophyta</taxon>
        <taxon>Spermatophyta</taxon>
        <taxon>Magnoliopsida</taxon>
        <taxon>eudicotyledons</taxon>
        <taxon>Gunneridae</taxon>
        <taxon>Pentapetalae</taxon>
        <taxon>asterids</taxon>
        <taxon>lamiids</taxon>
        <taxon>Boraginales</taxon>
        <taxon>Boraginaceae</taxon>
        <taxon>Boraginoideae</taxon>
        <taxon>Lithospermeae</taxon>
        <taxon>Lithospermum</taxon>
    </lineage>
</organism>
<evidence type="ECO:0000313" key="2">
    <source>
        <dbReference type="EMBL" id="GAA0161106.1"/>
    </source>
</evidence>
<protein>
    <submittedName>
        <fullName evidence="2">Uncharacterized protein</fullName>
    </submittedName>
</protein>
<dbReference type="EMBL" id="BAABME010020673">
    <property type="protein sequence ID" value="GAA0161106.1"/>
    <property type="molecule type" value="Genomic_DNA"/>
</dbReference>
<keyword evidence="1" id="KW-1133">Transmembrane helix</keyword>
<reference evidence="2 3" key="1">
    <citation type="submission" date="2024-01" db="EMBL/GenBank/DDBJ databases">
        <title>The complete chloroplast genome sequence of Lithospermum erythrorhizon: insights into the phylogenetic relationship among Boraginaceae species and the maternal lineages of purple gromwells.</title>
        <authorList>
            <person name="Okada T."/>
            <person name="Watanabe K."/>
        </authorList>
    </citation>
    <scope>NUCLEOTIDE SEQUENCE [LARGE SCALE GENOMIC DNA]</scope>
</reference>
<dbReference type="Proteomes" id="UP001454036">
    <property type="component" value="Unassembled WGS sequence"/>
</dbReference>
<name>A0AAV3QDT7_LITER</name>
<keyword evidence="1" id="KW-0812">Transmembrane</keyword>
<proteinExistence type="predicted"/>
<sequence length="96" mass="10927">MSPWLTALTPRRLASFVFFDQEAQSYEDVMLFLSIRTNMVGFRFGDQFAVEAREFDSLLLKSLPVGPRIIRHGFTVSFLVAVLALLPISLVEVRAY</sequence>
<evidence type="ECO:0000313" key="3">
    <source>
        <dbReference type="Proteomes" id="UP001454036"/>
    </source>
</evidence>
<accession>A0AAV3QDT7</accession>
<evidence type="ECO:0000256" key="1">
    <source>
        <dbReference type="SAM" id="Phobius"/>
    </source>
</evidence>
<comment type="caution">
    <text evidence="2">The sequence shown here is derived from an EMBL/GenBank/DDBJ whole genome shotgun (WGS) entry which is preliminary data.</text>
</comment>
<gene>
    <name evidence="2" type="ORF">LIER_39165</name>
</gene>
<keyword evidence="3" id="KW-1185">Reference proteome</keyword>